<dbReference type="EMBL" id="MFDD01000002">
    <property type="protein sequence ID" value="OGE41153.1"/>
    <property type="molecule type" value="Genomic_DNA"/>
</dbReference>
<reference evidence="1 2" key="1">
    <citation type="journal article" date="2016" name="Nat. Commun.">
        <title>Thousands of microbial genomes shed light on interconnected biogeochemical processes in an aquifer system.</title>
        <authorList>
            <person name="Anantharaman K."/>
            <person name="Brown C.T."/>
            <person name="Hug L.A."/>
            <person name="Sharon I."/>
            <person name="Castelle C.J."/>
            <person name="Probst A.J."/>
            <person name="Thomas B.C."/>
            <person name="Singh A."/>
            <person name="Wilkins M.J."/>
            <person name="Karaoz U."/>
            <person name="Brodie E.L."/>
            <person name="Williams K.H."/>
            <person name="Hubbard S.S."/>
            <person name="Banfield J.F."/>
        </authorList>
    </citation>
    <scope>NUCLEOTIDE SEQUENCE [LARGE SCALE GENOMIC DNA]</scope>
</reference>
<dbReference type="InterPro" id="IPR038695">
    <property type="entry name" value="Saro_0823-like_sf"/>
</dbReference>
<dbReference type="Gene3D" id="2.60.120.1140">
    <property type="entry name" value="Protein of unknown function DUF192"/>
    <property type="match status" value="1"/>
</dbReference>
<evidence type="ECO:0000313" key="1">
    <source>
        <dbReference type="EMBL" id="OGE41153.1"/>
    </source>
</evidence>
<accession>A0A1F5KJQ7</accession>
<gene>
    <name evidence="1" type="ORF">A3D25_01300</name>
</gene>
<dbReference type="Proteomes" id="UP000177328">
    <property type="component" value="Unassembled WGS sequence"/>
</dbReference>
<sequence>MWLINLTKKTTVTTDAKEALGFWDRMLGLLNNKNPRSLIFYTRFGIHTFGLDQPLDVLVLDKGFRVVQLKENLKPNRLFFWNPRYLMVVELPINSIRLSKTSLGNQLKVE</sequence>
<organism evidence="1 2">
    <name type="scientific">Candidatus Daviesbacteria bacterium RIFCSPHIGHO2_02_FULL_43_12</name>
    <dbReference type="NCBI Taxonomy" id="1797776"/>
    <lineage>
        <taxon>Bacteria</taxon>
        <taxon>Candidatus Daviesiibacteriota</taxon>
    </lineage>
</organism>
<proteinExistence type="predicted"/>
<dbReference type="AlphaFoldDB" id="A0A1F5KJQ7"/>
<protein>
    <submittedName>
        <fullName evidence="1">Uncharacterized protein</fullName>
    </submittedName>
</protein>
<comment type="caution">
    <text evidence="1">The sequence shown here is derived from an EMBL/GenBank/DDBJ whole genome shotgun (WGS) entry which is preliminary data.</text>
</comment>
<evidence type="ECO:0000313" key="2">
    <source>
        <dbReference type="Proteomes" id="UP000177328"/>
    </source>
</evidence>
<name>A0A1F5KJQ7_9BACT</name>